<keyword evidence="1" id="KW-0812">Transmembrane</keyword>
<feature type="transmembrane region" description="Helical" evidence="1">
    <location>
        <begin position="47"/>
        <end position="70"/>
    </location>
</feature>
<name>A0ABU1FCB8_9RHOB</name>
<keyword evidence="1" id="KW-0472">Membrane</keyword>
<evidence type="ECO:0000313" key="3">
    <source>
        <dbReference type="Proteomes" id="UP001247754"/>
    </source>
</evidence>
<keyword evidence="1" id="KW-1133">Transmembrane helix</keyword>
<feature type="transmembrane region" description="Helical" evidence="1">
    <location>
        <begin position="6"/>
        <end position="26"/>
    </location>
</feature>
<evidence type="ECO:0008006" key="4">
    <source>
        <dbReference type="Google" id="ProtNLM"/>
    </source>
</evidence>
<dbReference type="Proteomes" id="UP001247754">
    <property type="component" value="Unassembled WGS sequence"/>
</dbReference>
<proteinExistence type="predicted"/>
<dbReference type="EMBL" id="JAVKPH010000028">
    <property type="protein sequence ID" value="MDR5654552.1"/>
    <property type="molecule type" value="Genomic_DNA"/>
</dbReference>
<accession>A0ABU1FCB8</accession>
<gene>
    <name evidence="2" type="ORF">RGD00_18220</name>
</gene>
<evidence type="ECO:0000313" key="2">
    <source>
        <dbReference type="EMBL" id="MDR5654552.1"/>
    </source>
</evidence>
<evidence type="ECO:0000256" key="1">
    <source>
        <dbReference type="SAM" id="Phobius"/>
    </source>
</evidence>
<comment type="caution">
    <text evidence="2">The sequence shown here is derived from an EMBL/GenBank/DDBJ whole genome shotgun (WGS) entry which is preliminary data.</text>
</comment>
<organism evidence="2 3">
    <name type="scientific">Ruixingdingia sedimenti</name>
    <dbReference type="NCBI Taxonomy" id="3073604"/>
    <lineage>
        <taxon>Bacteria</taxon>
        <taxon>Pseudomonadati</taxon>
        <taxon>Pseudomonadota</taxon>
        <taxon>Alphaproteobacteria</taxon>
        <taxon>Rhodobacterales</taxon>
        <taxon>Paracoccaceae</taxon>
        <taxon>Ruixingdingia</taxon>
    </lineage>
</organism>
<dbReference type="RefSeq" id="WP_310458708.1">
    <property type="nucleotide sequence ID" value="NZ_JAVKPH010000028.1"/>
</dbReference>
<sequence>MGGLIWVGTAATAAGIGGLFWCIWQVTRAKRAGLDDAALRARLQRIVVLNLAALGVSALGLALVIAGIVLG</sequence>
<keyword evidence="3" id="KW-1185">Reference proteome</keyword>
<protein>
    <recommendedName>
        <fullName evidence="4">Integral membrane protein</fullName>
    </recommendedName>
</protein>
<reference evidence="2 3" key="1">
    <citation type="submission" date="2023-09" db="EMBL/GenBank/DDBJ databases">
        <title>Xinfangfangia sedmenti sp. nov., isolated the sedment.</title>
        <authorList>
            <person name="Xu L."/>
        </authorList>
    </citation>
    <scope>NUCLEOTIDE SEQUENCE [LARGE SCALE GENOMIC DNA]</scope>
    <source>
        <strain evidence="2 3">LG-4</strain>
    </source>
</reference>